<sequence length="82" mass="8523">MSGARVGFQSGESDPADVIPAEVGYIWHKSSHSASGAGQCVEVAALPRAVHVRDSKSSAGPELGVTPDAWARFVVYAARQAD</sequence>
<proteinExistence type="predicted"/>
<dbReference type="InterPro" id="IPR007278">
    <property type="entry name" value="DUF397"/>
</dbReference>
<dbReference type="RefSeq" id="WP_003957136.1">
    <property type="nucleotide sequence ID" value="NZ_CM000913.1"/>
</dbReference>
<dbReference type="OrthoDB" id="4562195at2"/>
<dbReference type="EMBL" id="CM000913">
    <property type="protein sequence ID" value="EFG08791.1"/>
    <property type="molecule type" value="Genomic_DNA"/>
</dbReference>
<keyword evidence="3" id="KW-1185">Reference proteome</keyword>
<feature type="domain" description="DUF397" evidence="1">
    <location>
        <begin position="27"/>
        <end position="75"/>
    </location>
</feature>
<protein>
    <submittedName>
        <fullName evidence="2">DUF397 domain-containing protein</fullName>
    </submittedName>
</protein>
<evidence type="ECO:0000259" key="1">
    <source>
        <dbReference type="Pfam" id="PF04149"/>
    </source>
</evidence>
<name>B5GYX1_STRCL</name>
<dbReference type="Pfam" id="PF04149">
    <property type="entry name" value="DUF397"/>
    <property type="match status" value="1"/>
</dbReference>
<dbReference type="STRING" id="1901.BB341_10090"/>
<reference evidence="2 3" key="1">
    <citation type="journal article" date="2010" name="Genome Biol. Evol.">
        <title>The sequence of a 1.8-mb bacterial linear plasmid reveals a rich evolutionary reservoir of secondary metabolic pathways.</title>
        <authorList>
            <person name="Medema M.H."/>
            <person name="Trefzer A."/>
            <person name="Kovalchuk A."/>
            <person name="van den Berg M."/>
            <person name="Mueller U."/>
            <person name="Heijne W."/>
            <person name="Wu L."/>
            <person name="Alam M.T."/>
            <person name="Ronning C.M."/>
            <person name="Nierman W.C."/>
            <person name="Bovenberg R.A.L."/>
            <person name="Breitling R."/>
            <person name="Takano E."/>
        </authorList>
    </citation>
    <scope>NUCLEOTIDE SEQUENCE [LARGE SCALE GENOMIC DNA]</scope>
    <source>
        <strain evidence="3">ATCC 27064 / DSM 738 / JCM 4710 / NBRC 13307 / NCIMB 12785 / NRRL 3585 / VKM Ac-602</strain>
    </source>
</reference>
<evidence type="ECO:0000313" key="2">
    <source>
        <dbReference type="EMBL" id="EFG08791.1"/>
    </source>
</evidence>
<dbReference type="Proteomes" id="UP000002357">
    <property type="component" value="Chromosome"/>
</dbReference>
<dbReference type="GeneID" id="93729775"/>
<accession>B5GYX1</accession>
<evidence type="ECO:0000313" key="3">
    <source>
        <dbReference type="Proteomes" id="UP000002357"/>
    </source>
</evidence>
<dbReference type="AlphaFoldDB" id="B5GYX1"/>
<gene>
    <name evidence="2" type="ORF">SCLAV_3719</name>
</gene>
<dbReference type="KEGG" id="sclf:BB341_10090"/>
<organism evidence="2 3">
    <name type="scientific">Streptomyces clavuligerus</name>
    <dbReference type="NCBI Taxonomy" id="1901"/>
    <lineage>
        <taxon>Bacteria</taxon>
        <taxon>Bacillati</taxon>
        <taxon>Actinomycetota</taxon>
        <taxon>Actinomycetes</taxon>
        <taxon>Kitasatosporales</taxon>
        <taxon>Streptomycetaceae</taxon>
        <taxon>Streptomyces</taxon>
    </lineage>
</organism>